<name>A0ACB8L5F7_CITSI</name>
<accession>A0ACB8L5F7</accession>
<organism evidence="1 2">
    <name type="scientific">Citrus sinensis</name>
    <name type="common">Sweet orange</name>
    <name type="synonym">Citrus aurantium var. sinensis</name>
    <dbReference type="NCBI Taxonomy" id="2711"/>
    <lineage>
        <taxon>Eukaryota</taxon>
        <taxon>Viridiplantae</taxon>
        <taxon>Streptophyta</taxon>
        <taxon>Embryophyta</taxon>
        <taxon>Tracheophyta</taxon>
        <taxon>Spermatophyta</taxon>
        <taxon>Magnoliopsida</taxon>
        <taxon>eudicotyledons</taxon>
        <taxon>Gunneridae</taxon>
        <taxon>Pentapetalae</taxon>
        <taxon>rosids</taxon>
        <taxon>malvids</taxon>
        <taxon>Sapindales</taxon>
        <taxon>Rutaceae</taxon>
        <taxon>Aurantioideae</taxon>
        <taxon>Citrus</taxon>
    </lineage>
</organism>
<dbReference type="Proteomes" id="UP000829398">
    <property type="component" value="Chromosome 4"/>
</dbReference>
<evidence type="ECO:0000313" key="1">
    <source>
        <dbReference type="EMBL" id="KAH9768653.1"/>
    </source>
</evidence>
<proteinExistence type="predicted"/>
<dbReference type="EMBL" id="CM039173">
    <property type="protein sequence ID" value="KAH9768653.1"/>
    <property type="molecule type" value="Genomic_DNA"/>
</dbReference>
<keyword evidence="2" id="KW-1185">Reference proteome</keyword>
<sequence>MVSPIGIGKIDTMFQADPFNVTEFMDSCNKSYGVVPRPHWITTYYGDHDIRVVLKRFGSDIIFSNGLRDPYSSAG</sequence>
<gene>
    <name evidence="1" type="ORF">KPL71_011682</name>
</gene>
<protein>
    <submittedName>
        <fullName evidence="1">Uncharacterized protein</fullName>
    </submittedName>
</protein>
<reference evidence="2" key="1">
    <citation type="journal article" date="2023" name="Hortic. Res.">
        <title>A chromosome-level phased genome enabling allele-level studies in sweet orange: a case study on citrus Huanglongbing tolerance.</title>
        <authorList>
            <person name="Wu B."/>
            <person name="Yu Q."/>
            <person name="Deng Z."/>
            <person name="Duan Y."/>
            <person name="Luo F."/>
            <person name="Gmitter F. Jr."/>
        </authorList>
    </citation>
    <scope>NUCLEOTIDE SEQUENCE [LARGE SCALE GENOMIC DNA]</scope>
    <source>
        <strain evidence="2">cv. Valencia</strain>
    </source>
</reference>
<comment type="caution">
    <text evidence="1">The sequence shown here is derived from an EMBL/GenBank/DDBJ whole genome shotgun (WGS) entry which is preliminary data.</text>
</comment>
<evidence type="ECO:0000313" key="2">
    <source>
        <dbReference type="Proteomes" id="UP000829398"/>
    </source>
</evidence>